<name>A0AA97PGG8_PYRO3</name>
<organism evidence="1">
    <name type="scientific">Pyricularia oryzae (strain Y34)</name>
    <name type="common">Rice blast fungus</name>
    <name type="synonym">Magnaporthe oryzae</name>
    <dbReference type="NCBI Taxonomy" id="1143189"/>
    <lineage>
        <taxon>Eukaryota</taxon>
        <taxon>Fungi</taxon>
        <taxon>Dikarya</taxon>
        <taxon>Ascomycota</taxon>
        <taxon>Pezizomycotina</taxon>
        <taxon>Sordariomycetes</taxon>
        <taxon>Sordariomycetidae</taxon>
        <taxon>Magnaporthales</taxon>
        <taxon>Pyriculariaceae</taxon>
        <taxon>Pyricularia</taxon>
    </lineage>
</organism>
<dbReference type="EMBL" id="JH793683">
    <property type="protein sequence ID" value="ELQ33668.1"/>
    <property type="molecule type" value="Genomic_DNA"/>
</dbReference>
<gene>
    <name evidence="1" type="ORF">OOU_Y34scaffold00910g4</name>
</gene>
<accession>A0AA97PGG8</accession>
<proteinExistence type="predicted"/>
<dbReference type="Proteomes" id="UP000011086">
    <property type="component" value="Unassembled WGS sequence"/>
</dbReference>
<sequence>MFFRVPFSSDSGFFTTQVLEFRLDKGLAVAHGSHVDVMHSLRGPEGDPVRPDADNLGWGRRRGYVFQTVLRWPMGICLEAISEHTRGQDERLVDTQVLKSIYISACVDADWPFDRNLIGRKKEKKEIPLQDVNTNNKKLAHIGIFPFCDLSVAVFRV</sequence>
<evidence type="ECO:0000313" key="1">
    <source>
        <dbReference type="EMBL" id="ELQ33668.1"/>
    </source>
</evidence>
<protein>
    <submittedName>
        <fullName evidence="1">Uncharacterized protein</fullName>
    </submittedName>
</protein>
<dbReference type="AlphaFoldDB" id="A0AA97PGG8"/>
<reference evidence="1" key="1">
    <citation type="journal article" date="2012" name="PLoS Genet.">
        <title>Comparative analysis of the genomes of two field isolates of the rice blast fungus Magnaporthe oryzae.</title>
        <authorList>
            <person name="Xue M."/>
            <person name="Yang J."/>
            <person name="Li Z."/>
            <person name="Hu S."/>
            <person name="Yao N."/>
            <person name="Dean R.A."/>
            <person name="Zhao W."/>
            <person name="Shen M."/>
            <person name="Zhang H."/>
            <person name="Li C."/>
            <person name="Liu L."/>
            <person name="Cao L."/>
            <person name="Xu X."/>
            <person name="Xing Y."/>
            <person name="Hsiang T."/>
            <person name="Zhang Z."/>
            <person name="Xu J.R."/>
            <person name="Peng Y.L."/>
        </authorList>
    </citation>
    <scope>NUCLEOTIDE SEQUENCE</scope>
    <source>
        <strain evidence="1">Y34</strain>
    </source>
</reference>